<evidence type="ECO:0000256" key="3">
    <source>
        <dbReference type="ARBA" id="ARBA00023136"/>
    </source>
</evidence>
<gene>
    <name evidence="8" type="ORF">PECUL_23A005375</name>
</gene>
<evidence type="ECO:0000256" key="4">
    <source>
        <dbReference type="ARBA" id="ARBA00023180"/>
    </source>
</evidence>
<dbReference type="SUPFAM" id="SSF48726">
    <property type="entry name" value="Immunoglobulin"/>
    <property type="match status" value="1"/>
</dbReference>
<dbReference type="GO" id="GO:0005911">
    <property type="term" value="C:cell-cell junction"/>
    <property type="evidence" value="ECO:0007669"/>
    <property type="project" value="TreeGrafter"/>
</dbReference>
<dbReference type="InterPro" id="IPR036179">
    <property type="entry name" value="Ig-like_dom_sf"/>
</dbReference>
<evidence type="ECO:0000313" key="8">
    <source>
        <dbReference type="EMBL" id="CAH2316606.1"/>
    </source>
</evidence>
<reference evidence="8" key="1">
    <citation type="submission" date="2022-03" db="EMBL/GenBank/DDBJ databases">
        <authorList>
            <person name="Alioto T."/>
            <person name="Alioto T."/>
            <person name="Gomez Garrido J."/>
        </authorList>
    </citation>
    <scope>NUCLEOTIDE SEQUENCE</scope>
</reference>
<feature type="transmembrane region" description="Helical" evidence="5">
    <location>
        <begin position="150"/>
        <end position="172"/>
    </location>
</feature>
<evidence type="ECO:0000256" key="6">
    <source>
        <dbReference type="SAM" id="SignalP"/>
    </source>
</evidence>
<feature type="signal peptide" evidence="6">
    <location>
        <begin position="1"/>
        <end position="21"/>
    </location>
</feature>
<dbReference type="InterPro" id="IPR015631">
    <property type="entry name" value="CD2/SLAM_rcpt"/>
</dbReference>
<evidence type="ECO:0000313" key="9">
    <source>
        <dbReference type="Proteomes" id="UP001295444"/>
    </source>
</evidence>
<protein>
    <submittedName>
        <fullName evidence="8">Carcinoembryonic antigen-related cell adhesion molecule 3-like isoform X2</fullName>
    </submittedName>
</protein>
<dbReference type="PANTHER" id="PTHR12080:SF59">
    <property type="entry name" value="HEPATIC AND GLIAL CELL ADHESION MOLECULE"/>
    <property type="match status" value="1"/>
</dbReference>
<organism evidence="8 9">
    <name type="scientific">Pelobates cultripes</name>
    <name type="common">Western spadefoot toad</name>
    <dbReference type="NCBI Taxonomy" id="61616"/>
    <lineage>
        <taxon>Eukaryota</taxon>
        <taxon>Metazoa</taxon>
        <taxon>Chordata</taxon>
        <taxon>Craniata</taxon>
        <taxon>Vertebrata</taxon>
        <taxon>Euteleostomi</taxon>
        <taxon>Amphibia</taxon>
        <taxon>Batrachia</taxon>
        <taxon>Anura</taxon>
        <taxon>Pelobatoidea</taxon>
        <taxon>Pelobatidae</taxon>
        <taxon>Pelobates</taxon>
    </lineage>
</organism>
<feature type="domain" description="Immunoglobulin V-set" evidence="7">
    <location>
        <begin position="29"/>
        <end position="122"/>
    </location>
</feature>
<dbReference type="Proteomes" id="UP001295444">
    <property type="component" value="Chromosome 09"/>
</dbReference>
<accession>A0AAD1T733</accession>
<evidence type="ECO:0000259" key="7">
    <source>
        <dbReference type="Pfam" id="PF07686"/>
    </source>
</evidence>
<feature type="chain" id="PRO_5042012127" evidence="6">
    <location>
        <begin position="22"/>
        <end position="175"/>
    </location>
</feature>
<dbReference type="EMBL" id="OW240920">
    <property type="protein sequence ID" value="CAH2316606.1"/>
    <property type="molecule type" value="Genomic_DNA"/>
</dbReference>
<keyword evidence="2 6" id="KW-0732">Signal</keyword>
<keyword evidence="5" id="KW-0812">Transmembrane</keyword>
<name>A0AAD1T733_PELCU</name>
<evidence type="ECO:0000256" key="1">
    <source>
        <dbReference type="ARBA" id="ARBA00004370"/>
    </source>
</evidence>
<evidence type="ECO:0000256" key="2">
    <source>
        <dbReference type="ARBA" id="ARBA00022729"/>
    </source>
</evidence>
<keyword evidence="9" id="KW-1185">Reference proteome</keyword>
<dbReference type="GO" id="GO:0016020">
    <property type="term" value="C:membrane"/>
    <property type="evidence" value="ECO:0007669"/>
    <property type="project" value="UniProtKB-SubCell"/>
</dbReference>
<comment type="subcellular location">
    <subcellularLocation>
        <location evidence="1">Membrane</location>
    </subcellularLocation>
</comment>
<keyword evidence="5" id="KW-1133">Transmembrane helix</keyword>
<proteinExistence type="predicted"/>
<dbReference type="Pfam" id="PF07686">
    <property type="entry name" value="V-set"/>
    <property type="match status" value="1"/>
</dbReference>
<evidence type="ECO:0000256" key="5">
    <source>
        <dbReference type="SAM" id="Phobius"/>
    </source>
</evidence>
<dbReference type="Gene3D" id="2.60.40.10">
    <property type="entry name" value="Immunoglobulins"/>
    <property type="match status" value="1"/>
</dbReference>
<dbReference type="InterPro" id="IPR013106">
    <property type="entry name" value="Ig_V-set"/>
</dbReference>
<sequence>MERATLFILTMHVLIFDFSSGEEMKVHRRSVNVSVGQPILLQTSYTLSNHFLSYVIEWTMGNKTIIDYYADNSSIDRQGFPTWSTGETTIYPNYNGRVEFYPLNASLLLKNIQLEDAGTYTICFSNVRKEIQLWVKEIPSYLGGQVGRRWNITILALRTVLCFVPIASLAFITRY</sequence>
<dbReference type="InterPro" id="IPR013783">
    <property type="entry name" value="Ig-like_fold"/>
</dbReference>
<dbReference type="AlphaFoldDB" id="A0AAD1T733"/>
<keyword evidence="3 5" id="KW-0472">Membrane</keyword>
<keyword evidence="4" id="KW-0325">Glycoprotein</keyword>
<dbReference type="PANTHER" id="PTHR12080">
    <property type="entry name" value="SIGNALING LYMPHOCYTIC ACTIVATION MOLECULE"/>
    <property type="match status" value="1"/>
</dbReference>